<dbReference type="GO" id="GO:0045333">
    <property type="term" value="P:cellular respiration"/>
    <property type="evidence" value="ECO:0007669"/>
    <property type="project" value="InterPro"/>
</dbReference>
<evidence type="ECO:0000259" key="6">
    <source>
        <dbReference type="Pfam" id="PF03364"/>
    </source>
</evidence>
<evidence type="ECO:0000313" key="7">
    <source>
        <dbReference type="EMBL" id="KAJ6644840.1"/>
    </source>
</evidence>
<dbReference type="InterPro" id="IPR023393">
    <property type="entry name" value="START-like_dom_sf"/>
</dbReference>
<protein>
    <submittedName>
        <fullName evidence="7">Ribosome association toxin RatA</fullName>
    </submittedName>
</protein>
<proteinExistence type="inferred from homology"/>
<gene>
    <name evidence="7" type="primary">ratA</name>
    <name evidence="7" type="ORF">Bhyg_00035</name>
</gene>
<comment type="similarity">
    <text evidence="2">Belongs to the COQ10 family.</text>
</comment>
<dbReference type="Proteomes" id="UP001151699">
    <property type="component" value="Chromosome A"/>
</dbReference>
<comment type="subunit">
    <text evidence="3">Interacts with coenzyme Q.</text>
</comment>
<feature type="region of interest" description="Disordered" evidence="5">
    <location>
        <begin position="1"/>
        <end position="27"/>
    </location>
</feature>
<dbReference type="GO" id="GO:0048039">
    <property type="term" value="F:ubiquinone binding"/>
    <property type="evidence" value="ECO:0007669"/>
    <property type="project" value="InterPro"/>
</dbReference>
<name>A0A9Q0S610_9DIPT</name>
<dbReference type="InterPro" id="IPR012875">
    <property type="entry name" value="SDHF4"/>
</dbReference>
<keyword evidence="8" id="KW-1185">Reference proteome</keyword>
<comment type="similarity">
    <text evidence="1">Belongs to the SDHAF4 family.</text>
</comment>
<dbReference type="Pfam" id="PF07896">
    <property type="entry name" value="DUF1674"/>
    <property type="match status" value="1"/>
</dbReference>
<dbReference type="Gene3D" id="3.30.530.20">
    <property type="match status" value="1"/>
</dbReference>
<dbReference type="PANTHER" id="PTHR12901:SF10">
    <property type="entry name" value="COENZYME Q-BINDING PROTEIN COQ10, MITOCHONDRIAL"/>
    <property type="match status" value="1"/>
</dbReference>
<comment type="function">
    <text evidence="4">Required for the function of coenzyme Q in the respiratory chain. May serve as a chaperone or may be involved in the transport of Q6 from its site of synthesis to the catalytic sites of the respiratory complexes.</text>
</comment>
<dbReference type="InterPro" id="IPR044996">
    <property type="entry name" value="COQ10-like"/>
</dbReference>
<dbReference type="CDD" id="cd07813">
    <property type="entry name" value="COQ10p_like"/>
    <property type="match status" value="1"/>
</dbReference>
<dbReference type="AlphaFoldDB" id="A0A9Q0S610"/>
<comment type="caution">
    <text evidence="7">The sequence shown here is derived from an EMBL/GenBank/DDBJ whole genome shotgun (WGS) entry which is preliminary data.</text>
</comment>
<sequence>VYMNDNDKNNNIERNAKEKPNEIGGITGQDPTIYGGWQHKGKQIKILPYKPEELFNLVLDVKSYPEFLPWCQAARIILEDNNQIIAELVIQLKGFSDKYQSRIIYCQDQIYSIDVEAISGPFKYLKNSWKFSKENTGTKLEFDIDFKMKLAIVDRLVETFFSEATQKIVNAFEKRAKTLLGSNKVSN</sequence>
<evidence type="ECO:0000256" key="4">
    <source>
        <dbReference type="ARBA" id="ARBA00024947"/>
    </source>
</evidence>
<organism evidence="7 8">
    <name type="scientific">Pseudolycoriella hygida</name>
    <dbReference type="NCBI Taxonomy" id="35572"/>
    <lineage>
        <taxon>Eukaryota</taxon>
        <taxon>Metazoa</taxon>
        <taxon>Ecdysozoa</taxon>
        <taxon>Arthropoda</taxon>
        <taxon>Hexapoda</taxon>
        <taxon>Insecta</taxon>
        <taxon>Pterygota</taxon>
        <taxon>Neoptera</taxon>
        <taxon>Endopterygota</taxon>
        <taxon>Diptera</taxon>
        <taxon>Nematocera</taxon>
        <taxon>Sciaroidea</taxon>
        <taxon>Sciaridae</taxon>
        <taxon>Pseudolycoriella</taxon>
    </lineage>
</organism>
<evidence type="ECO:0000256" key="3">
    <source>
        <dbReference type="ARBA" id="ARBA00011814"/>
    </source>
</evidence>
<dbReference type="Pfam" id="PF03364">
    <property type="entry name" value="Polyketide_cyc"/>
    <property type="match status" value="1"/>
</dbReference>
<dbReference type="InterPro" id="IPR005031">
    <property type="entry name" value="COQ10_START"/>
</dbReference>
<dbReference type="SUPFAM" id="SSF55961">
    <property type="entry name" value="Bet v1-like"/>
    <property type="match status" value="1"/>
</dbReference>
<dbReference type="OrthoDB" id="292693at2759"/>
<evidence type="ECO:0000313" key="8">
    <source>
        <dbReference type="Proteomes" id="UP001151699"/>
    </source>
</evidence>
<feature type="non-terminal residue" evidence="7">
    <location>
        <position position="187"/>
    </location>
</feature>
<evidence type="ECO:0000256" key="5">
    <source>
        <dbReference type="SAM" id="MobiDB-lite"/>
    </source>
</evidence>
<dbReference type="EMBL" id="WJQU01000001">
    <property type="protein sequence ID" value="KAJ6644840.1"/>
    <property type="molecule type" value="Genomic_DNA"/>
</dbReference>
<dbReference type="GO" id="GO:0005739">
    <property type="term" value="C:mitochondrion"/>
    <property type="evidence" value="ECO:0007669"/>
    <property type="project" value="TreeGrafter"/>
</dbReference>
<feature type="domain" description="Coenzyme Q-binding protein COQ10 START" evidence="6">
    <location>
        <begin position="47"/>
        <end position="173"/>
    </location>
</feature>
<dbReference type="PANTHER" id="PTHR12901">
    <property type="entry name" value="SPERM PROTEIN HOMOLOG"/>
    <property type="match status" value="1"/>
</dbReference>
<evidence type="ECO:0000256" key="2">
    <source>
        <dbReference type="ARBA" id="ARBA00006885"/>
    </source>
</evidence>
<feature type="compositionally biased region" description="Basic and acidic residues" evidence="5">
    <location>
        <begin position="1"/>
        <end position="21"/>
    </location>
</feature>
<reference evidence="7" key="1">
    <citation type="submission" date="2022-07" db="EMBL/GenBank/DDBJ databases">
        <authorList>
            <person name="Trinca V."/>
            <person name="Uliana J.V.C."/>
            <person name="Torres T.T."/>
            <person name="Ward R.J."/>
            <person name="Monesi N."/>
        </authorList>
    </citation>
    <scope>NUCLEOTIDE SEQUENCE</scope>
    <source>
        <strain evidence="7">HSMRA1968</strain>
        <tissue evidence="7">Whole embryos</tissue>
    </source>
</reference>
<accession>A0A9Q0S610</accession>
<evidence type="ECO:0000256" key="1">
    <source>
        <dbReference type="ARBA" id="ARBA00005701"/>
    </source>
</evidence>